<keyword evidence="1 7" id="KW-0436">Ligase</keyword>
<dbReference type="InterPro" id="IPR051046">
    <property type="entry name" value="MurCDEF_CellWall_CoF430Synth"/>
</dbReference>
<dbReference type="InterPro" id="IPR035911">
    <property type="entry name" value="MurE/MurF_N"/>
</dbReference>
<sequence length="98" mass="9527">MIPLSLAEVAELAGGELTGPADLQLTGKVTLDSRAVGAGDLFVAMAGDRVDGHDFLGAAATAGAVAALATRGDDALPTVVVDDPVVALGRLATGCTPG</sequence>
<gene>
    <name evidence="7" type="ORF">U6N30_11460</name>
</gene>
<organism evidence="7 8">
    <name type="scientific">Blastococcus brunescens</name>
    <dbReference type="NCBI Taxonomy" id="1564165"/>
    <lineage>
        <taxon>Bacteria</taxon>
        <taxon>Bacillati</taxon>
        <taxon>Actinomycetota</taxon>
        <taxon>Actinomycetes</taxon>
        <taxon>Geodermatophilales</taxon>
        <taxon>Geodermatophilaceae</taxon>
        <taxon>Blastococcus</taxon>
    </lineage>
</organism>
<dbReference type="GO" id="GO:0016874">
    <property type="term" value="F:ligase activity"/>
    <property type="evidence" value="ECO:0007669"/>
    <property type="project" value="UniProtKB-KW"/>
</dbReference>
<name>A0ABZ1B5I8_9ACTN</name>
<dbReference type="SUPFAM" id="SSF63418">
    <property type="entry name" value="MurE/MurF N-terminal domain"/>
    <property type="match status" value="1"/>
</dbReference>
<proteinExistence type="predicted"/>
<dbReference type="PANTHER" id="PTHR43024">
    <property type="entry name" value="UDP-N-ACETYLMURAMOYL-TRIPEPTIDE--D-ALANYL-D-ALANINE LIGASE"/>
    <property type="match status" value="1"/>
</dbReference>
<keyword evidence="8" id="KW-1185">Reference proteome</keyword>
<evidence type="ECO:0000256" key="2">
    <source>
        <dbReference type="ARBA" id="ARBA00022618"/>
    </source>
</evidence>
<dbReference type="InterPro" id="IPR000713">
    <property type="entry name" value="Mur_ligase_N"/>
</dbReference>
<evidence type="ECO:0000313" key="8">
    <source>
        <dbReference type="Proteomes" id="UP001324287"/>
    </source>
</evidence>
<dbReference type="Gene3D" id="3.40.1390.10">
    <property type="entry name" value="MurE/MurF, N-terminal domain"/>
    <property type="match status" value="1"/>
</dbReference>
<keyword evidence="5" id="KW-0131">Cell cycle</keyword>
<evidence type="ECO:0000259" key="6">
    <source>
        <dbReference type="Pfam" id="PF01225"/>
    </source>
</evidence>
<dbReference type="EMBL" id="CP141261">
    <property type="protein sequence ID" value="WRL66088.1"/>
    <property type="molecule type" value="Genomic_DNA"/>
</dbReference>
<evidence type="ECO:0000313" key="7">
    <source>
        <dbReference type="EMBL" id="WRL66088.1"/>
    </source>
</evidence>
<dbReference type="Pfam" id="PF01225">
    <property type="entry name" value="Mur_ligase"/>
    <property type="match status" value="1"/>
</dbReference>
<reference evidence="7 8" key="1">
    <citation type="submission" date="2023-12" db="EMBL/GenBank/DDBJ databases">
        <title>Blastococcus brunescens sp. nov., an actonobacterium isolated from sandstone collected in sahara desert.</title>
        <authorList>
            <person name="Gtari M."/>
            <person name="Ghodhbane F."/>
        </authorList>
    </citation>
    <scope>NUCLEOTIDE SEQUENCE [LARGE SCALE GENOMIC DNA]</scope>
    <source>
        <strain evidence="7 8">BMG 8361</strain>
    </source>
</reference>
<accession>A0ABZ1B5I8</accession>
<evidence type="ECO:0000256" key="1">
    <source>
        <dbReference type="ARBA" id="ARBA00022598"/>
    </source>
</evidence>
<protein>
    <submittedName>
        <fullName evidence="7">Mur ligase domain-containing protein</fullName>
    </submittedName>
</protein>
<dbReference type="RefSeq" id="WP_324277405.1">
    <property type="nucleotide sequence ID" value="NZ_CP141261.1"/>
</dbReference>
<dbReference type="Proteomes" id="UP001324287">
    <property type="component" value="Chromosome"/>
</dbReference>
<feature type="domain" description="Mur ligase N-terminal catalytic" evidence="6">
    <location>
        <begin position="29"/>
        <end position="73"/>
    </location>
</feature>
<evidence type="ECO:0000256" key="4">
    <source>
        <dbReference type="ARBA" id="ARBA00022840"/>
    </source>
</evidence>
<dbReference type="PANTHER" id="PTHR43024:SF1">
    <property type="entry name" value="UDP-N-ACETYLMURAMOYL-TRIPEPTIDE--D-ALANYL-D-ALANINE LIGASE"/>
    <property type="match status" value="1"/>
</dbReference>
<evidence type="ECO:0000256" key="5">
    <source>
        <dbReference type="ARBA" id="ARBA00023306"/>
    </source>
</evidence>
<evidence type="ECO:0000256" key="3">
    <source>
        <dbReference type="ARBA" id="ARBA00022741"/>
    </source>
</evidence>
<keyword evidence="4" id="KW-0067">ATP-binding</keyword>
<keyword evidence="2" id="KW-0132">Cell division</keyword>
<keyword evidence="3" id="KW-0547">Nucleotide-binding</keyword>